<dbReference type="Proteomes" id="UP000238071">
    <property type="component" value="Unassembled WGS sequence"/>
</dbReference>
<comment type="similarity">
    <text evidence="1">Belongs to the CutA family.</text>
</comment>
<comment type="caution">
    <text evidence="2">The sequence shown here is derived from an EMBL/GenBank/DDBJ whole genome shotgun (WGS) entry which is preliminary data.</text>
</comment>
<reference evidence="2 3" key="1">
    <citation type="submission" date="2018-02" db="EMBL/GenBank/DDBJ databases">
        <title>Subsurface microbial communities from deep shales in Ohio and West Virginia, USA.</title>
        <authorList>
            <person name="Wrighton K."/>
        </authorList>
    </citation>
    <scope>NUCLEOTIDE SEQUENCE [LARGE SCALE GENOMIC DNA]</scope>
    <source>
        <strain evidence="2 3">OWC-G53F</strain>
    </source>
</reference>
<dbReference type="GO" id="GO:0005507">
    <property type="term" value="F:copper ion binding"/>
    <property type="evidence" value="ECO:0007669"/>
    <property type="project" value="TreeGrafter"/>
</dbReference>
<keyword evidence="3" id="KW-1185">Reference proteome</keyword>
<dbReference type="PANTHER" id="PTHR23419:SF8">
    <property type="entry name" value="FI09726P"/>
    <property type="match status" value="1"/>
</dbReference>
<evidence type="ECO:0000256" key="1">
    <source>
        <dbReference type="ARBA" id="ARBA00010169"/>
    </source>
</evidence>
<dbReference type="InterPro" id="IPR015867">
    <property type="entry name" value="N-reg_PII/ATP_PRibTrfase_C"/>
</dbReference>
<accession>A0A2S6H5R9</accession>
<dbReference type="SUPFAM" id="SSF54913">
    <property type="entry name" value="GlnB-like"/>
    <property type="match status" value="1"/>
</dbReference>
<evidence type="ECO:0000313" key="2">
    <source>
        <dbReference type="EMBL" id="PPK72822.1"/>
    </source>
</evidence>
<dbReference type="AlphaFoldDB" id="A0A2S6H5R9"/>
<dbReference type="Gene3D" id="3.30.70.120">
    <property type="match status" value="1"/>
</dbReference>
<protein>
    <submittedName>
        <fullName evidence="2">Divalent cation tolerance protein</fullName>
    </submittedName>
</protein>
<dbReference type="GO" id="GO:0010038">
    <property type="term" value="P:response to metal ion"/>
    <property type="evidence" value="ECO:0007669"/>
    <property type="project" value="InterPro"/>
</dbReference>
<dbReference type="OrthoDB" id="37622at2"/>
<organism evidence="2 3">
    <name type="scientific">Methylobacter tundripaludum</name>
    <dbReference type="NCBI Taxonomy" id="173365"/>
    <lineage>
        <taxon>Bacteria</taxon>
        <taxon>Pseudomonadati</taxon>
        <taxon>Pseudomonadota</taxon>
        <taxon>Gammaproteobacteria</taxon>
        <taxon>Methylococcales</taxon>
        <taxon>Methylococcaceae</taxon>
        <taxon>Methylobacter</taxon>
    </lineage>
</organism>
<gene>
    <name evidence="2" type="ORF">B0F88_103260</name>
</gene>
<dbReference type="InterPro" id="IPR011322">
    <property type="entry name" value="N-reg_PII-like_a/b"/>
</dbReference>
<dbReference type="Pfam" id="PF03091">
    <property type="entry name" value="CutA1"/>
    <property type="match status" value="1"/>
</dbReference>
<name>A0A2S6H5R9_9GAMM</name>
<dbReference type="EMBL" id="PTIY01000003">
    <property type="protein sequence ID" value="PPK72822.1"/>
    <property type="molecule type" value="Genomic_DNA"/>
</dbReference>
<sequence>MTRNMPANHQIIFCTCPDKDTAEKIARLLVADNKAACVNILPGITSVYSWEGRIESAQEHLLLIKAHKDRYQAIETALRDNHPYELPEIIAVPIERGLPEYLHWIDSCHSSK</sequence>
<dbReference type="InterPro" id="IPR004323">
    <property type="entry name" value="Ion_tolerance_CutA"/>
</dbReference>
<dbReference type="PANTHER" id="PTHR23419">
    <property type="entry name" value="DIVALENT CATION TOLERANCE CUTA-RELATED"/>
    <property type="match status" value="1"/>
</dbReference>
<evidence type="ECO:0000313" key="3">
    <source>
        <dbReference type="Proteomes" id="UP000238071"/>
    </source>
</evidence>
<dbReference type="RefSeq" id="WP_104422913.1">
    <property type="nucleotide sequence ID" value="NZ_PTIY01000003.1"/>
</dbReference>
<proteinExistence type="inferred from homology"/>